<evidence type="ECO:0000313" key="8">
    <source>
        <dbReference type="Proteomes" id="UP001549110"/>
    </source>
</evidence>
<dbReference type="HAMAP" id="MF_00074">
    <property type="entry name" value="16SrRNA_methyltr_G"/>
    <property type="match status" value="1"/>
</dbReference>
<comment type="catalytic activity">
    <reaction evidence="6">
        <text>guanosine(527) in 16S rRNA + S-adenosyl-L-methionine = N(7)-methylguanosine(527) in 16S rRNA + S-adenosyl-L-homocysteine</text>
        <dbReference type="Rhea" id="RHEA:42732"/>
        <dbReference type="Rhea" id="RHEA-COMP:10209"/>
        <dbReference type="Rhea" id="RHEA-COMP:10210"/>
        <dbReference type="ChEBI" id="CHEBI:57856"/>
        <dbReference type="ChEBI" id="CHEBI:59789"/>
        <dbReference type="ChEBI" id="CHEBI:74269"/>
        <dbReference type="ChEBI" id="CHEBI:74480"/>
        <dbReference type="EC" id="2.1.1.170"/>
    </reaction>
</comment>
<feature type="binding site" evidence="6">
    <location>
        <position position="84"/>
    </location>
    <ligand>
        <name>S-adenosyl-L-methionine</name>
        <dbReference type="ChEBI" id="CHEBI:59789"/>
    </ligand>
</feature>
<keyword evidence="4 6" id="KW-0808">Transferase</keyword>
<evidence type="ECO:0000313" key="7">
    <source>
        <dbReference type="EMBL" id="MET3526633.1"/>
    </source>
</evidence>
<protein>
    <recommendedName>
        <fullName evidence="6">Ribosomal RNA small subunit methyltransferase G</fullName>
        <ecNumber evidence="6">2.1.1.170</ecNumber>
    </recommendedName>
    <alternativeName>
        <fullName evidence="6">16S rRNA 7-methylguanosine methyltransferase</fullName>
        <shortName evidence="6">16S rRNA m7G methyltransferase</shortName>
    </alternativeName>
</protein>
<dbReference type="InterPro" id="IPR003682">
    <property type="entry name" value="rRNA_ssu_MeTfrase_G"/>
</dbReference>
<organism evidence="7 8">
    <name type="scientific">Phenylobacterium koreense</name>
    <dbReference type="NCBI Taxonomy" id="266125"/>
    <lineage>
        <taxon>Bacteria</taxon>
        <taxon>Pseudomonadati</taxon>
        <taxon>Pseudomonadota</taxon>
        <taxon>Alphaproteobacteria</taxon>
        <taxon>Caulobacterales</taxon>
        <taxon>Caulobacteraceae</taxon>
        <taxon>Phenylobacterium</taxon>
    </lineage>
</organism>
<evidence type="ECO:0000256" key="1">
    <source>
        <dbReference type="ARBA" id="ARBA00022490"/>
    </source>
</evidence>
<feature type="binding site" evidence="6">
    <location>
        <position position="89"/>
    </location>
    <ligand>
        <name>S-adenosyl-L-methionine</name>
        <dbReference type="ChEBI" id="CHEBI:59789"/>
    </ligand>
</feature>
<dbReference type="EMBL" id="JBEPLU010000001">
    <property type="protein sequence ID" value="MET3526633.1"/>
    <property type="molecule type" value="Genomic_DNA"/>
</dbReference>
<evidence type="ECO:0000256" key="2">
    <source>
        <dbReference type="ARBA" id="ARBA00022552"/>
    </source>
</evidence>
<dbReference type="RefSeq" id="WP_331930888.1">
    <property type="nucleotide sequence ID" value="NZ_JBEPLU010000001.1"/>
</dbReference>
<keyword evidence="1 6" id="KW-0963">Cytoplasm</keyword>
<dbReference type="Proteomes" id="UP001549110">
    <property type="component" value="Unassembled WGS sequence"/>
</dbReference>
<evidence type="ECO:0000256" key="6">
    <source>
        <dbReference type="HAMAP-Rule" id="MF_00074"/>
    </source>
</evidence>
<feature type="binding site" evidence="6">
    <location>
        <begin position="137"/>
        <end position="138"/>
    </location>
    <ligand>
        <name>S-adenosyl-L-methionine</name>
        <dbReference type="ChEBI" id="CHEBI:59789"/>
    </ligand>
</feature>
<evidence type="ECO:0000256" key="4">
    <source>
        <dbReference type="ARBA" id="ARBA00022679"/>
    </source>
</evidence>
<keyword evidence="8" id="KW-1185">Reference proteome</keyword>
<comment type="caution">
    <text evidence="6">Lacks conserved residue(s) required for the propagation of feature annotation.</text>
</comment>
<dbReference type="PANTHER" id="PTHR31760:SF0">
    <property type="entry name" value="S-ADENOSYL-L-METHIONINE-DEPENDENT METHYLTRANSFERASES SUPERFAMILY PROTEIN"/>
    <property type="match status" value="1"/>
</dbReference>
<evidence type="ECO:0000256" key="3">
    <source>
        <dbReference type="ARBA" id="ARBA00022603"/>
    </source>
</evidence>
<keyword evidence="3 6" id="KW-0489">Methyltransferase</keyword>
<dbReference type="PANTHER" id="PTHR31760">
    <property type="entry name" value="S-ADENOSYL-L-METHIONINE-DEPENDENT METHYLTRANSFERASES SUPERFAMILY PROTEIN"/>
    <property type="match status" value="1"/>
</dbReference>
<dbReference type="SUPFAM" id="SSF53335">
    <property type="entry name" value="S-adenosyl-L-methionine-dependent methyltransferases"/>
    <property type="match status" value="1"/>
</dbReference>
<dbReference type="Pfam" id="PF02527">
    <property type="entry name" value="GidB"/>
    <property type="match status" value="1"/>
</dbReference>
<keyword evidence="5 6" id="KW-0949">S-adenosyl-L-methionine</keyword>
<name>A0ABV2EHX4_9CAUL</name>
<keyword evidence="2 6" id="KW-0698">rRNA processing</keyword>
<feature type="binding site" evidence="6">
    <location>
        <position position="150"/>
    </location>
    <ligand>
        <name>S-adenosyl-L-methionine</name>
        <dbReference type="ChEBI" id="CHEBI:59789"/>
    </ligand>
</feature>
<sequence>MSAAAQPEPMVIDVNDAAAFATATGCDAQAIADLERYRSYLAEWNEKMNLVGPATLDVFWSRHAWDSAQILPLAPEAKTWADLGTGAGLPGVVLAILGKGRPDFHVHLVDSLAKRCRFLSEVVTGLDLPATVHNSRAEDLALTVDIVTARACAPMSRLLGYAQPYLKRGAVALFLKGQDVASELEDAARTWDFEADVSPSRSDARGQIVRVRRLGRGRKS</sequence>
<evidence type="ECO:0000256" key="5">
    <source>
        <dbReference type="ARBA" id="ARBA00022691"/>
    </source>
</evidence>
<dbReference type="GO" id="GO:0008168">
    <property type="term" value="F:methyltransferase activity"/>
    <property type="evidence" value="ECO:0007669"/>
    <property type="project" value="UniProtKB-KW"/>
</dbReference>
<keyword evidence="7" id="KW-0418">Kinase</keyword>
<accession>A0ABV2EHX4</accession>
<reference evidence="7 8" key="1">
    <citation type="submission" date="2024-06" db="EMBL/GenBank/DDBJ databases">
        <title>Genomic Encyclopedia of Type Strains, Phase IV (KMG-IV): sequencing the most valuable type-strain genomes for metagenomic binning, comparative biology and taxonomic classification.</title>
        <authorList>
            <person name="Goeker M."/>
        </authorList>
    </citation>
    <scope>NUCLEOTIDE SEQUENCE [LARGE SCALE GENOMIC DNA]</scope>
    <source>
        <strain evidence="7 8">DSM 17809</strain>
    </source>
</reference>
<dbReference type="EC" id="2.1.1.170" evidence="6"/>
<comment type="subcellular location">
    <subcellularLocation>
        <location evidence="6">Cytoplasm</location>
    </subcellularLocation>
</comment>
<comment type="function">
    <text evidence="6">Specifically methylates the N7 position of guanine in position 527 of 16S rRNA.</text>
</comment>
<gene>
    <name evidence="6" type="primary">rsmG</name>
    <name evidence="7" type="ORF">ABID41_001728</name>
</gene>
<dbReference type="NCBIfam" id="TIGR00138">
    <property type="entry name" value="rsmG_gidB"/>
    <property type="match status" value="1"/>
</dbReference>
<dbReference type="GO" id="GO:0032259">
    <property type="term" value="P:methylation"/>
    <property type="evidence" value="ECO:0007669"/>
    <property type="project" value="UniProtKB-KW"/>
</dbReference>
<comment type="similarity">
    <text evidence="6">Belongs to the methyltransferase superfamily. RNA methyltransferase RsmG family.</text>
</comment>
<proteinExistence type="inferred from homology"/>
<dbReference type="Gene3D" id="3.40.50.150">
    <property type="entry name" value="Vaccinia Virus protein VP39"/>
    <property type="match status" value="1"/>
</dbReference>
<comment type="caution">
    <text evidence="7">The sequence shown here is derived from an EMBL/GenBank/DDBJ whole genome shotgun (WGS) entry which is preliminary data.</text>
</comment>
<dbReference type="InterPro" id="IPR029063">
    <property type="entry name" value="SAM-dependent_MTases_sf"/>
</dbReference>
<dbReference type="GO" id="GO:0016301">
    <property type="term" value="F:kinase activity"/>
    <property type="evidence" value="ECO:0007669"/>
    <property type="project" value="UniProtKB-KW"/>
</dbReference>